<dbReference type="HAMAP" id="MF_01815">
    <property type="entry name" value="FabH"/>
    <property type="match status" value="1"/>
</dbReference>
<comment type="subunit">
    <text evidence="12">Homodimer.</text>
</comment>
<evidence type="ECO:0000256" key="11">
    <source>
        <dbReference type="ARBA" id="ARBA00051096"/>
    </source>
</evidence>
<keyword evidence="5 12" id="KW-0808">Transferase</keyword>
<proteinExistence type="inferred from homology"/>
<feature type="region of interest" description="ACP-binding" evidence="12">
    <location>
        <begin position="242"/>
        <end position="246"/>
    </location>
</feature>
<dbReference type="InterPro" id="IPR013747">
    <property type="entry name" value="ACP_syn_III_C"/>
</dbReference>
<evidence type="ECO:0000256" key="4">
    <source>
        <dbReference type="ARBA" id="ARBA00022516"/>
    </source>
</evidence>
<evidence type="ECO:0000259" key="14">
    <source>
        <dbReference type="Pfam" id="PF08545"/>
    </source>
</evidence>
<organism evidence="15 16">
    <name type="scientific">Candidatus Pseudothioglobus singularis PS1</name>
    <dbReference type="NCBI Taxonomy" id="1125411"/>
    <lineage>
        <taxon>Bacteria</taxon>
        <taxon>Pseudomonadati</taxon>
        <taxon>Pseudomonadota</taxon>
        <taxon>Gammaproteobacteria</taxon>
        <taxon>Candidatus Pseudothioglobaceae</taxon>
        <taxon>Candidatus Pseudothioglobus</taxon>
    </lineage>
</organism>
<dbReference type="CDD" id="cd00830">
    <property type="entry name" value="KAS_III"/>
    <property type="match status" value="1"/>
</dbReference>
<dbReference type="NCBIfam" id="NF006829">
    <property type="entry name" value="PRK09352.1"/>
    <property type="match status" value="1"/>
</dbReference>
<evidence type="ECO:0000313" key="15">
    <source>
        <dbReference type="EMBL" id="ALE01791.1"/>
    </source>
</evidence>
<dbReference type="UniPathway" id="UPA00094"/>
<comment type="function">
    <text evidence="12">Catalyzes the condensation reaction of fatty acid synthesis by the addition to an acyl acceptor of two carbons from malonyl-ACP. Catalyzes the first condensation reaction which initiates fatty acid synthesis and may therefore play a role in governing the total rate of fatty acid production. Possesses both acetoacetyl-ACP synthase and acetyl transacylase activities. Its substrate specificity determines the biosynthesis of branched-chain and/or straight-chain of fatty acids.</text>
</comment>
<dbReference type="Proteomes" id="UP000068905">
    <property type="component" value="Chromosome"/>
</dbReference>
<evidence type="ECO:0000256" key="10">
    <source>
        <dbReference type="ARBA" id="ARBA00023315"/>
    </source>
</evidence>
<comment type="domain">
    <text evidence="12">The last Arg residue of the ACP-binding site is essential for the weak association between ACP/AcpP and FabH.</text>
</comment>
<feature type="domain" description="Beta-ketoacyl-[acyl-carrier-protein] synthase III C-terminal" evidence="13">
    <location>
        <begin position="225"/>
        <end position="314"/>
    </location>
</feature>
<evidence type="ECO:0000256" key="8">
    <source>
        <dbReference type="ARBA" id="ARBA00023160"/>
    </source>
</evidence>
<dbReference type="PATRIC" id="fig|1125411.7.peg.758"/>
<evidence type="ECO:0000256" key="7">
    <source>
        <dbReference type="ARBA" id="ARBA00023098"/>
    </source>
</evidence>
<evidence type="ECO:0000256" key="5">
    <source>
        <dbReference type="ARBA" id="ARBA00022679"/>
    </source>
</evidence>
<dbReference type="RefSeq" id="WP_053820005.1">
    <property type="nucleotide sequence ID" value="NZ_CP006911.1"/>
</dbReference>
<dbReference type="SUPFAM" id="SSF53901">
    <property type="entry name" value="Thiolase-like"/>
    <property type="match status" value="1"/>
</dbReference>
<dbReference type="GO" id="GO:0006633">
    <property type="term" value="P:fatty acid biosynthetic process"/>
    <property type="evidence" value="ECO:0007669"/>
    <property type="project" value="UniProtKB-UniRule"/>
</dbReference>
<keyword evidence="6 12" id="KW-0276">Fatty acid metabolism</keyword>
<keyword evidence="7 12" id="KW-0443">Lipid metabolism</keyword>
<gene>
    <name evidence="12" type="primary">fabH</name>
    <name evidence="15" type="ORF">W908_03880</name>
</gene>
<dbReference type="GO" id="GO:0004315">
    <property type="term" value="F:3-oxoacyl-[acyl-carrier-protein] synthase activity"/>
    <property type="evidence" value="ECO:0007669"/>
    <property type="project" value="InterPro"/>
</dbReference>
<keyword evidence="9 12" id="KW-0511">Multifunctional enzyme</keyword>
<keyword evidence="16" id="KW-1185">Reference proteome</keyword>
<dbReference type="AlphaFoldDB" id="A0A0M3T1W6"/>
<dbReference type="PANTHER" id="PTHR43091:SF1">
    <property type="entry name" value="BETA-KETOACYL-[ACYL-CARRIER-PROTEIN] SYNTHASE III, CHLOROPLASTIC"/>
    <property type="match status" value="1"/>
</dbReference>
<comment type="pathway">
    <text evidence="1 12">Lipid metabolism; fatty acid biosynthesis.</text>
</comment>
<sequence length="314" mass="34009">MKKYARITGTGSYLPTKVVTNFDLEKTLDTSDEWITARTGIKERRIVTGQNTCDLALEASIKALSMAKIEPEEIDLIILSTTTPDKIFPATATMLQNRLGASCPAFDLQAVCAGFVFALTTAQQYIENGSAKNILVVGSETMSKIVDWSDRSTAILFADGAGAVVLSADNTTGIKHSKLFSDGSYLSSLHVNNNGIDELGTIQMEGNEVFKIAVNRLSDLAEETLNECNMSSEDLTWMVPHQANIRIIKAVAKRIKLPMEKVIQTLDKHGNTSAASIPLALDVGVRDGRIKKGDTLLFEGIGGGFSWGSVLLEY</sequence>
<accession>A0A0M3T1W6</accession>
<dbReference type="FunFam" id="3.40.47.10:FF:000004">
    <property type="entry name" value="3-oxoacyl-[acyl-carrier-protein] synthase 3"/>
    <property type="match status" value="1"/>
</dbReference>
<dbReference type="EMBL" id="CP006911">
    <property type="protein sequence ID" value="ALE01791.1"/>
    <property type="molecule type" value="Genomic_DNA"/>
</dbReference>
<protein>
    <recommendedName>
        <fullName evidence="3 12">Beta-ketoacyl-[acyl-carrier-protein] synthase III</fullName>
        <shortName evidence="12">Beta-ketoacyl-ACP synthase III</shortName>
        <shortName evidence="12">KAS III</shortName>
        <ecNumber evidence="3 12">2.3.1.180</ecNumber>
    </recommendedName>
    <alternativeName>
        <fullName evidence="12">3-oxoacyl-[acyl-carrier-protein] synthase 3</fullName>
    </alternativeName>
    <alternativeName>
        <fullName evidence="12">3-oxoacyl-[acyl-carrier-protein] synthase III</fullName>
    </alternativeName>
</protein>
<evidence type="ECO:0000313" key="16">
    <source>
        <dbReference type="Proteomes" id="UP000068905"/>
    </source>
</evidence>
<keyword evidence="12" id="KW-0963">Cytoplasm</keyword>
<feature type="active site" evidence="12">
    <location>
        <position position="112"/>
    </location>
</feature>
<dbReference type="NCBIfam" id="TIGR00747">
    <property type="entry name" value="fabH"/>
    <property type="match status" value="1"/>
</dbReference>
<comment type="similarity">
    <text evidence="2 12">Belongs to the thiolase-like superfamily. FabH family.</text>
</comment>
<name>A0A0M3T1W6_9GAMM</name>
<evidence type="ECO:0000256" key="9">
    <source>
        <dbReference type="ARBA" id="ARBA00023268"/>
    </source>
</evidence>
<evidence type="ECO:0000256" key="2">
    <source>
        <dbReference type="ARBA" id="ARBA00008642"/>
    </source>
</evidence>
<feature type="domain" description="Beta-ketoacyl-[acyl-carrier-protein] synthase III N-terminal" evidence="14">
    <location>
        <begin position="106"/>
        <end position="183"/>
    </location>
</feature>
<evidence type="ECO:0000256" key="12">
    <source>
        <dbReference type="HAMAP-Rule" id="MF_01815"/>
    </source>
</evidence>
<evidence type="ECO:0000256" key="1">
    <source>
        <dbReference type="ARBA" id="ARBA00005194"/>
    </source>
</evidence>
<keyword evidence="10 12" id="KW-0012">Acyltransferase</keyword>
<evidence type="ECO:0000256" key="3">
    <source>
        <dbReference type="ARBA" id="ARBA00012333"/>
    </source>
</evidence>
<keyword evidence="4 12" id="KW-0444">Lipid biosynthesis</keyword>
<comment type="catalytic activity">
    <reaction evidence="11">
        <text>malonyl-[ACP] + acetyl-CoA + H(+) = 3-oxobutanoyl-[ACP] + CO2 + CoA</text>
        <dbReference type="Rhea" id="RHEA:12080"/>
        <dbReference type="Rhea" id="RHEA-COMP:9623"/>
        <dbReference type="Rhea" id="RHEA-COMP:9625"/>
        <dbReference type="ChEBI" id="CHEBI:15378"/>
        <dbReference type="ChEBI" id="CHEBI:16526"/>
        <dbReference type="ChEBI" id="CHEBI:57287"/>
        <dbReference type="ChEBI" id="CHEBI:57288"/>
        <dbReference type="ChEBI" id="CHEBI:78449"/>
        <dbReference type="ChEBI" id="CHEBI:78450"/>
        <dbReference type="EC" id="2.3.1.180"/>
    </reaction>
    <physiologicalReaction direction="left-to-right" evidence="11">
        <dbReference type="Rhea" id="RHEA:12081"/>
    </physiologicalReaction>
</comment>
<dbReference type="InterPro" id="IPR004655">
    <property type="entry name" value="FabH"/>
</dbReference>
<dbReference type="PANTHER" id="PTHR43091">
    <property type="entry name" value="3-OXOACYL-[ACYL-CARRIER-PROTEIN] SYNTHASE"/>
    <property type="match status" value="1"/>
</dbReference>
<dbReference type="OrthoDB" id="9815506at2"/>
<dbReference type="EC" id="2.3.1.180" evidence="3 12"/>
<dbReference type="GO" id="GO:0033818">
    <property type="term" value="F:beta-ketoacyl-acyl-carrier-protein synthase III activity"/>
    <property type="evidence" value="ECO:0007669"/>
    <property type="project" value="UniProtKB-UniRule"/>
</dbReference>
<reference evidence="15 16" key="1">
    <citation type="journal article" date="2015" name="Genome Announc.">
        <title>Genome Sequence of 'Candidatus Thioglobus singularis' Strain PS1, a Mixotroph from the SUP05 Clade of Marine Gammaproteobacteria.</title>
        <authorList>
            <person name="Marshall K.T."/>
            <person name="Morris R.M."/>
        </authorList>
    </citation>
    <scope>NUCLEOTIDE SEQUENCE [LARGE SCALE GENOMIC DNA]</scope>
    <source>
        <strain evidence="15 16">PS1</strain>
    </source>
</reference>
<feature type="active site" evidence="12">
    <location>
        <position position="241"/>
    </location>
</feature>
<evidence type="ECO:0000259" key="13">
    <source>
        <dbReference type="Pfam" id="PF08541"/>
    </source>
</evidence>
<evidence type="ECO:0000256" key="6">
    <source>
        <dbReference type="ARBA" id="ARBA00022832"/>
    </source>
</evidence>
<dbReference type="Pfam" id="PF08545">
    <property type="entry name" value="ACP_syn_III"/>
    <property type="match status" value="1"/>
</dbReference>
<feature type="active site" evidence="12">
    <location>
        <position position="271"/>
    </location>
</feature>
<keyword evidence="8 12" id="KW-0275">Fatty acid biosynthesis</keyword>
<dbReference type="KEGG" id="tsn:W908_03880"/>
<dbReference type="Gene3D" id="3.40.47.10">
    <property type="match status" value="1"/>
</dbReference>
<dbReference type="GO" id="GO:0005737">
    <property type="term" value="C:cytoplasm"/>
    <property type="evidence" value="ECO:0007669"/>
    <property type="project" value="UniProtKB-SubCell"/>
</dbReference>
<dbReference type="InterPro" id="IPR016039">
    <property type="entry name" value="Thiolase-like"/>
</dbReference>
<dbReference type="STRING" id="1125411.W908_03880"/>
<dbReference type="Pfam" id="PF08541">
    <property type="entry name" value="ACP_syn_III_C"/>
    <property type="match status" value="1"/>
</dbReference>
<comment type="subcellular location">
    <subcellularLocation>
        <location evidence="12">Cytoplasm</location>
    </subcellularLocation>
</comment>
<dbReference type="InterPro" id="IPR013751">
    <property type="entry name" value="ACP_syn_III_N"/>
</dbReference>